<dbReference type="SUPFAM" id="SSF48008">
    <property type="entry name" value="GntR ligand-binding domain-like"/>
    <property type="match status" value="1"/>
</dbReference>
<dbReference type="OrthoDB" id="5365904at2"/>
<dbReference type="Pfam" id="PF07729">
    <property type="entry name" value="FCD"/>
    <property type="match status" value="1"/>
</dbReference>
<dbReference type="InterPro" id="IPR011711">
    <property type="entry name" value="GntR_C"/>
</dbReference>
<evidence type="ECO:0000256" key="1">
    <source>
        <dbReference type="ARBA" id="ARBA00023015"/>
    </source>
</evidence>
<feature type="domain" description="HTH gntR-type" evidence="4">
    <location>
        <begin position="6"/>
        <end position="73"/>
    </location>
</feature>
<protein>
    <submittedName>
        <fullName evidence="5">DNA-binding transcriptional regulator, GntR family</fullName>
    </submittedName>
</protein>
<dbReference type="InterPro" id="IPR000524">
    <property type="entry name" value="Tscrpt_reg_HTH_GntR"/>
</dbReference>
<evidence type="ECO:0000256" key="3">
    <source>
        <dbReference type="ARBA" id="ARBA00023163"/>
    </source>
</evidence>
<keyword evidence="2 5" id="KW-0238">DNA-binding</keyword>
<dbReference type="SMART" id="SM00345">
    <property type="entry name" value="HTH_GNTR"/>
    <property type="match status" value="1"/>
</dbReference>
<dbReference type="Pfam" id="PF00392">
    <property type="entry name" value="GntR"/>
    <property type="match status" value="1"/>
</dbReference>
<evidence type="ECO:0000313" key="5">
    <source>
        <dbReference type="EMBL" id="SHE41058.1"/>
    </source>
</evidence>
<dbReference type="GO" id="GO:0003677">
    <property type="term" value="F:DNA binding"/>
    <property type="evidence" value="ECO:0007669"/>
    <property type="project" value="UniProtKB-KW"/>
</dbReference>
<dbReference type="PROSITE" id="PS50949">
    <property type="entry name" value="HTH_GNTR"/>
    <property type="match status" value="1"/>
</dbReference>
<sequence>MKAAPKLLREKAYALLKRKIVTLEYPVGSQLVEQEICEELGIGRTPVREALQRLAAEKLVSIIPRRGIFVSDINFWELQRLIEARLMIDVFCARTAASIASPKQILSLKDLLVRAQQWAAERRIPELLETDRRFHLQIVAVLENPFISQAAEKIYDQMFRTWFLSFSRRTREEVLETLSEHLSIINALEARQSDAAEQAVRRHIENYRRKLIQEDSAFRNMGCVAGQVNA</sequence>
<dbReference type="RefSeq" id="WP_073036167.1">
    <property type="nucleotide sequence ID" value="NZ_FQVB01000004.1"/>
</dbReference>
<evidence type="ECO:0000259" key="4">
    <source>
        <dbReference type="PROSITE" id="PS50949"/>
    </source>
</evidence>
<keyword evidence="1" id="KW-0805">Transcription regulation</keyword>
<dbReference type="SMART" id="SM00895">
    <property type="entry name" value="FCD"/>
    <property type="match status" value="1"/>
</dbReference>
<dbReference type="Gene3D" id="1.20.120.530">
    <property type="entry name" value="GntR ligand-binding domain-like"/>
    <property type="match status" value="1"/>
</dbReference>
<dbReference type="AlphaFoldDB" id="A0A1M4T9N5"/>
<dbReference type="InterPro" id="IPR036390">
    <property type="entry name" value="WH_DNA-bd_sf"/>
</dbReference>
<dbReference type="GO" id="GO:0003700">
    <property type="term" value="F:DNA-binding transcription factor activity"/>
    <property type="evidence" value="ECO:0007669"/>
    <property type="project" value="InterPro"/>
</dbReference>
<reference evidence="6" key="1">
    <citation type="submission" date="2016-11" db="EMBL/GenBank/DDBJ databases">
        <authorList>
            <person name="Varghese N."/>
            <person name="Submissions S."/>
        </authorList>
    </citation>
    <scope>NUCLEOTIDE SEQUENCE [LARGE SCALE GENOMIC DNA]</scope>
    <source>
        <strain evidence="6">DSM 9756</strain>
    </source>
</reference>
<dbReference type="CDD" id="cd07377">
    <property type="entry name" value="WHTH_GntR"/>
    <property type="match status" value="1"/>
</dbReference>
<accession>A0A1M4T9N5</accession>
<dbReference type="Gene3D" id="1.10.10.10">
    <property type="entry name" value="Winged helix-like DNA-binding domain superfamily/Winged helix DNA-binding domain"/>
    <property type="match status" value="1"/>
</dbReference>
<keyword evidence="3" id="KW-0804">Transcription</keyword>
<keyword evidence="6" id="KW-1185">Reference proteome</keyword>
<evidence type="ECO:0000256" key="2">
    <source>
        <dbReference type="ARBA" id="ARBA00023125"/>
    </source>
</evidence>
<dbReference type="Proteomes" id="UP000184076">
    <property type="component" value="Unassembled WGS sequence"/>
</dbReference>
<dbReference type="InterPro" id="IPR036388">
    <property type="entry name" value="WH-like_DNA-bd_sf"/>
</dbReference>
<dbReference type="SUPFAM" id="SSF46785">
    <property type="entry name" value="Winged helix' DNA-binding domain"/>
    <property type="match status" value="1"/>
</dbReference>
<dbReference type="EMBL" id="FQVB01000004">
    <property type="protein sequence ID" value="SHE41058.1"/>
    <property type="molecule type" value="Genomic_DNA"/>
</dbReference>
<dbReference type="PANTHER" id="PTHR43537:SF24">
    <property type="entry name" value="GLUCONATE OPERON TRANSCRIPTIONAL REPRESSOR"/>
    <property type="match status" value="1"/>
</dbReference>
<name>A0A1M4T9N5_9BACT</name>
<dbReference type="STRING" id="1121391.SAMN02745206_00230"/>
<dbReference type="PANTHER" id="PTHR43537">
    <property type="entry name" value="TRANSCRIPTIONAL REGULATOR, GNTR FAMILY"/>
    <property type="match status" value="1"/>
</dbReference>
<dbReference type="InterPro" id="IPR008920">
    <property type="entry name" value="TF_FadR/GntR_C"/>
</dbReference>
<proteinExistence type="predicted"/>
<gene>
    <name evidence="5" type="ORF">SAMN02745206_00230</name>
</gene>
<evidence type="ECO:0000313" key="6">
    <source>
        <dbReference type="Proteomes" id="UP000184076"/>
    </source>
</evidence>
<organism evidence="5 6">
    <name type="scientific">Desulfacinum infernum DSM 9756</name>
    <dbReference type="NCBI Taxonomy" id="1121391"/>
    <lineage>
        <taxon>Bacteria</taxon>
        <taxon>Pseudomonadati</taxon>
        <taxon>Thermodesulfobacteriota</taxon>
        <taxon>Syntrophobacteria</taxon>
        <taxon>Syntrophobacterales</taxon>
        <taxon>Syntrophobacteraceae</taxon>
        <taxon>Desulfacinum</taxon>
    </lineage>
</organism>